<accession>A0A1L9NAS3</accession>
<protein>
    <recommendedName>
        <fullName evidence="4">Transmembrane protein</fullName>
    </recommendedName>
</protein>
<dbReference type="AlphaFoldDB" id="A0A1L9NAS3"/>
<evidence type="ECO:0000256" key="1">
    <source>
        <dbReference type="SAM" id="Phobius"/>
    </source>
</evidence>
<keyword evidence="1" id="KW-0472">Membrane</keyword>
<gene>
    <name evidence="2" type="ORF">ASPTUDRAFT_455018</name>
</gene>
<dbReference type="VEuPathDB" id="FungiDB:ASPTUDRAFT_455018"/>
<evidence type="ECO:0000313" key="3">
    <source>
        <dbReference type="Proteomes" id="UP000184304"/>
    </source>
</evidence>
<keyword evidence="1" id="KW-1133">Transmembrane helix</keyword>
<evidence type="ECO:0008006" key="4">
    <source>
        <dbReference type="Google" id="ProtNLM"/>
    </source>
</evidence>
<dbReference type="Proteomes" id="UP000184304">
    <property type="component" value="Unassembled WGS sequence"/>
</dbReference>
<organism evidence="2 3">
    <name type="scientific">Aspergillus tubingensis (strain CBS 134.48)</name>
    <dbReference type="NCBI Taxonomy" id="767770"/>
    <lineage>
        <taxon>Eukaryota</taxon>
        <taxon>Fungi</taxon>
        <taxon>Dikarya</taxon>
        <taxon>Ascomycota</taxon>
        <taxon>Pezizomycotina</taxon>
        <taxon>Eurotiomycetes</taxon>
        <taxon>Eurotiomycetidae</taxon>
        <taxon>Eurotiales</taxon>
        <taxon>Aspergillaceae</taxon>
        <taxon>Aspergillus</taxon>
        <taxon>Aspergillus subgen. Circumdati</taxon>
    </lineage>
</organism>
<name>A0A1L9NAS3_ASPTC</name>
<reference evidence="3" key="1">
    <citation type="journal article" date="2017" name="Genome Biol.">
        <title>Comparative genomics reveals high biological diversity and specific adaptations in the industrially and medically important fungal genus Aspergillus.</title>
        <authorList>
            <person name="de Vries R.P."/>
            <person name="Riley R."/>
            <person name="Wiebenga A."/>
            <person name="Aguilar-Osorio G."/>
            <person name="Amillis S."/>
            <person name="Uchima C.A."/>
            <person name="Anderluh G."/>
            <person name="Asadollahi M."/>
            <person name="Askin M."/>
            <person name="Barry K."/>
            <person name="Battaglia E."/>
            <person name="Bayram O."/>
            <person name="Benocci T."/>
            <person name="Braus-Stromeyer S.A."/>
            <person name="Caldana C."/>
            <person name="Canovas D."/>
            <person name="Cerqueira G.C."/>
            <person name="Chen F."/>
            <person name="Chen W."/>
            <person name="Choi C."/>
            <person name="Clum A."/>
            <person name="Dos Santos R.A."/>
            <person name="Damasio A.R."/>
            <person name="Diallinas G."/>
            <person name="Emri T."/>
            <person name="Fekete E."/>
            <person name="Flipphi M."/>
            <person name="Freyberg S."/>
            <person name="Gallo A."/>
            <person name="Gournas C."/>
            <person name="Habgood R."/>
            <person name="Hainaut M."/>
            <person name="Harispe M.L."/>
            <person name="Henrissat B."/>
            <person name="Hilden K.S."/>
            <person name="Hope R."/>
            <person name="Hossain A."/>
            <person name="Karabika E."/>
            <person name="Karaffa L."/>
            <person name="Karanyi Z."/>
            <person name="Krasevec N."/>
            <person name="Kuo A."/>
            <person name="Kusch H."/>
            <person name="LaButti K."/>
            <person name="Lagendijk E.L."/>
            <person name="Lapidus A."/>
            <person name="Levasseur A."/>
            <person name="Lindquist E."/>
            <person name="Lipzen A."/>
            <person name="Logrieco A.F."/>
            <person name="MacCabe A."/>
            <person name="Maekelae M.R."/>
            <person name="Malavazi I."/>
            <person name="Melin P."/>
            <person name="Meyer V."/>
            <person name="Mielnichuk N."/>
            <person name="Miskei M."/>
            <person name="Molnar A.P."/>
            <person name="Mule G."/>
            <person name="Ngan C.Y."/>
            <person name="Orejas M."/>
            <person name="Orosz E."/>
            <person name="Ouedraogo J.P."/>
            <person name="Overkamp K.M."/>
            <person name="Park H.-S."/>
            <person name="Perrone G."/>
            <person name="Piumi F."/>
            <person name="Punt P.J."/>
            <person name="Ram A.F."/>
            <person name="Ramon A."/>
            <person name="Rauscher S."/>
            <person name="Record E."/>
            <person name="Riano-Pachon D.M."/>
            <person name="Robert V."/>
            <person name="Roehrig J."/>
            <person name="Ruller R."/>
            <person name="Salamov A."/>
            <person name="Salih N.S."/>
            <person name="Samson R.A."/>
            <person name="Sandor E."/>
            <person name="Sanguinetti M."/>
            <person name="Schuetze T."/>
            <person name="Sepcic K."/>
            <person name="Shelest E."/>
            <person name="Sherlock G."/>
            <person name="Sophianopoulou V."/>
            <person name="Squina F.M."/>
            <person name="Sun H."/>
            <person name="Susca A."/>
            <person name="Todd R.B."/>
            <person name="Tsang A."/>
            <person name="Unkles S.E."/>
            <person name="van de Wiele N."/>
            <person name="van Rossen-Uffink D."/>
            <person name="Oliveira J.V."/>
            <person name="Vesth T.C."/>
            <person name="Visser J."/>
            <person name="Yu J.-H."/>
            <person name="Zhou M."/>
            <person name="Andersen M.R."/>
            <person name="Archer D.B."/>
            <person name="Baker S.E."/>
            <person name="Benoit I."/>
            <person name="Brakhage A.A."/>
            <person name="Braus G.H."/>
            <person name="Fischer R."/>
            <person name="Frisvad J.C."/>
            <person name="Goldman G.H."/>
            <person name="Houbraken J."/>
            <person name="Oakley B."/>
            <person name="Pocsi I."/>
            <person name="Scazzocchio C."/>
            <person name="Seiboth B."/>
            <person name="vanKuyk P.A."/>
            <person name="Wortman J."/>
            <person name="Dyer P.S."/>
            <person name="Grigoriev I.V."/>
        </authorList>
    </citation>
    <scope>NUCLEOTIDE SEQUENCE [LARGE SCALE GENOMIC DNA]</scope>
    <source>
        <strain evidence="3">CBS 134.48</strain>
    </source>
</reference>
<proteinExistence type="predicted"/>
<evidence type="ECO:0000313" key="2">
    <source>
        <dbReference type="EMBL" id="OJI86252.1"/>
    </source>
</evidence>
<keyword evidence="3" id="KW-1185">Reference proteome</keyword>
<dbReference type="EMBL" id="KV878187">
    <property type="protein sequence ID" value="OJI86252.1"/>
    <property type="molecule type" value="Genomic_DNA"/>
</dbReference>
<sequence length="137" mass="15765">MRGIRSRQVVPKRTLPNQSTMEKGLSACRYKGGKGTRSSFSAGAVRISGVMRSTRSCMKFRARSSPCRMVATFLFLLFFYCFSRWIHHIYFVLRLRWRGFVRRTINDCDFDSGSSVAGLERGWRQHNPDVMLSSVTP</sequence>
<feature type="transmembrane region" description="Helical" evidence="1">
    <location>
        <begin position="69"/>
        <end position="93"/>
    </location>
</feature>
<keyword evidence="1" id="KW-0812">Transmembrane</keyword>